<dbReference type="InterPro" id="IPR027417">
    <property type="entry name" value="P-loop_NTPase"/>
</dbReference>
<keyword evidence="4" id="KW-0175">Coiled coil</keyword>
<dbReference type="GO" id="GO:0006302">
    <property type="term" value="P:double-strand break repair"/>
    <property type="evidence" value="ECO:0007669"/>
    <property type="project" value="InterPro"/>
</dbReference>
<dbReference type="GO" id="GO:0016887">
    <property type="term" value="F:ATP hydrolysis activity"/>
    <property type="evidence" value="ECO:0007669"/>
    <property type="project" value="InterPro"/>
</dbReference>
<dbReference type="PANTHER" id="PTHR32114">
    <property type="entry name" value="ABC TRANSPORTER ABCH.3"/>
    <property type="match status" value="1"/>
</dbReference>
<dbReference type="Pfam" id="PF13558">
    <property type="entry name" value="SbcC_Walker_B"/>
    <property type="match status" value="1"/>
</dbReference>
<feature type="coiled-coil region" evidence="4">
    <location>
        <begin position="475"/>
        <end position="591"/>
    </location>
</feature>
<evidence type="ECO:0000256" key="1">
    <source>
        <dbReference type="ARBA" id="ARBA00006930"/>
    </source>
</evidence>
<comment type="caution">
    <text evidence="6">The sequence shown here is derived from an EMBL/GenBank/DDBJ whole genome shotgun (WGS) entry which is preliminary data.</text>
</comment>
<dbReference type="RefSeq" id="WP_007070872.1">
    <property type="nucleotide sequence ID" value="NZ_GG698602.1"/>
</dbReference>
<proteinExistence type="inferred from homology"/>
<gene>
    <name evidence="6" type="ORF">GCWU000321_01937</name>
</gene>
<keyword evidence="6" id="KW-0540">Nuclease</keyword>
<keyword evidence="7" id="KW-1185">Reference proteome</keyword>
<comment type="similarity">
    <text evidence="1">Belongs to the SMC family. SbcC subfamily.</text>
</comment>
<comment type="subunit">
    <text evidence="2">Heterodimer of SbcC and SbcD.</text>
</comment>
<dbReference type="OrthoDB" id="9795626at2"/>
<keyword evidence="6" id="KW-0378">Hydrolase</keyword>
<sequence>MRPERLRLSAFGPYAGQEDLDFSALGNHTLFLICGPTGAGKSTILDAMCYALYGKTSGAVRSGEDLRSNYVGYDRKTYVEFDFAIGDRHYRIYRSPTQLLERQKGNRSKPVEHKGKADFYEIDEEGREKAHITSKGVDSAVEELLGVGLEQFRQIILLPQGDFRKLLLADSSDRQKIMEQLFQTGIYLAFEKKLQEETKKLESDYEQGKQTRVTLLETCHVEEDDALKGKIEENKKLLSEKEKVTKALSIKQETFQKEYAGASKLFDAFGRMEKAIEQLKQLERGKKENIELRETVKMIKASQLVSEEWAAAESTRQQWKKINAALESILKGLPEKEKAKEAADKELELLKKQEVDQKKKIEAKGKLNQYRDSAASYGKAAGDVEKYKKIYETAVKEEKQLQEKAAVSEKQVEEVRKNWLCRNQMFLNGQAFVLAGKLESGKPCPVCGALEHPHPALSGDDHVTEKDVKDAEFLMKKAEAASKEDQQKVEEYRIKKVVVAKGDLDRSAAVLDELEKTLPDGYRDLKILEKEIEKIQKEIDTFEKALASAEKIQKEAELLFQNSSKQKEILGEQEKELREKSEEQVKLLREKVARAGFESLKQCDEYRKEQNNLAGYEKSLSAYDRAVHAENEKIKDETAATKDQIKPDMKIWEEKRLALLNEIETVTTEKAAMETELKQQQETLDKLVKLAEKQKEIDKKYKLISNLWNIARGKDTGINLERFVLGALLDAVTEKANLRLMEMSGSRYELLRKRGERADARKTAGLDLEVYDANTGRARPAATLSGGETFLASLSLALGLADVVQEYAGGVHLDAMFIDEGFGSLDSESLDLAMKTLQELKGQNRLIGLISHVGGLEERIPAKLRVTKTQTGSTAAFEVG</sequence>
<feature type="coiled-coil region" evidence="4">
    <location>
        <begin position="333"/>
        <end position="360"/>
    </location>
</feature>
<keyword evidence="6" id="KW-0269">Exonuclease</keyword>
<name>C9LQV5_9FIRM</name>
<dbReference type="Gene3D" id="3.40.50.300">
    <property type="entry name" value="P-loop containing nucleotide triphosphate hydrolases"/>
    <property type="match status" value="2"/>
</dbReference>
<dbReference type="AlphaFoldDB" id="C9LQV5"/>
<dbReference type="HOGENOM" id="CLU_004785_2_0_9"/>
<dbReference type="SMART" id="SM00382">
    <property type="entry name" value="AAA"/>
    <property type="match status" value="1"/>
</dbReference>
<evidence type="ECO:0000313" key="7">
    <source>
        <dbReference type="Proteomes" id="UP000004736"/>
    </source>
</evidence>
<feature type="coiled-coil region" evidence="4">
    <location>
        <begin position="384"/>
        <end position="418"/>
    </location>
</feature>
<dbReference type="SUPFAM" id="SSF52540">
    <property type="entry name" value="P-loop containing nucleoside triphosphate hydrolases"/>
    <property type="match status" value="1"/>
</dbReference>
<evidence type="ECO:0000256" key="3">
    <source>
        <dbReference type="ARBA" id="ARBA00013368"/>
    </source>
</evidence>
<feature type="domain" description="AAA+ ATPase" evidence="5">
    <location>
        <begin position="27"/>
        <end position="238"/>
    </location>
</feature>
<evidence type="ECO:0000256" key="2">
    <source>
        <dbReference type="ARBA" id="ARBA00011322"/>
    </source>
</evidence>
<dbReference type="InterPro" id="IPR038729">
    <property type="entry name" value="Rad50/SbcC_AAA"/>
</dbReference>
<evidence type="ECO:0000313" key="6">
    <source>
        <dbReference type="EMBL" id="EEW97941.1"/>
    </source>
</evidence>
<evidence type="ECO:0000256" key="4">
    <source>
        <dbReference type="SAM" id="Coils"/>
    </source>
</evidence>
<dbReference type="InterPro" id="IPR003593">
    <property type="entry name" value="AAA+_ATPase"/>
</dbReference>
<feature type="coiled-coil region" evidence="4">
    <location>
        <begin position="663"/>
        <end position="697"/>
    </location>
</feature>
<dbReference type="Proteomes" id="UP000004736">
    <property type="component" value="Unassembled WGS sequence"/>
</dbReference>
<dbReference type="eggNOG" id="COG0419">
    <property type="taxonomic scope" value="Bacteria"/>
</dbReference>
<dbReference type="Pfam" id="PF13476">
    <property type="entry name" value="AAA_23"/>
    <property type="match status" value="1"/>
</dbReference>
<dbReference type="GO" id="GO:0004527">
    <property type="term" value="F:exonuclease activity"/>
    <property type="evidence" value="ECO:0007669"/>
    <property type="project" value="UniProtKB-KW"/>
</dbReference>
<dbReference type="STRING" id="592028.GCWU000321_01937"/>
<dbReference type="EMBL" id="ACIM02000001">
    <property type="protein sequence ID" value="EEW97941.1"/>
    <property type="molecule type" value="Genomic_DNA"/>
</dbReference>
<evidence type="ECO:0000259" key="5">
    <source>
        <dbReference type="SMART" id="SM00382"/>
    </source>
</evidence>
<dbReference type="GeneID" id="78278407"/>
<accession>C9LQV5</accession>
<protein>
    <recommendedName>
        <fullName evidence="3">Nuclease SbcCD subunit C</fullName>
    </recommendedName>
</protein>
<reference evidence="6" key="1">
    <citation type="submission" date="2009-09" db="EMBL/GenBank/DDBJ databases">
        <authorList>
            <person name="Weinstock G."/>
            <person name="Sodergren E."/>
            <person name="Clifton S."/>
            <person name="Fulton L."/>
            <person name="Fulton B."/>
            <person name="Courtney L."/>
            <person name="Fronick C."/>
            <person name="Harrison M."/>
            <person name="Strong C."/>
            <person name="Farmer C."/>
            <person name="Delahaunty K."/>
            <person name="Markovic C."/>
            <person name="Hall O."/>
            <person name="Minx P."/>
            <person name="Tomlinson C."/>
            <person name="Mitreva M."/>
            <person name="Nelson J."/>
            <person name="Hou S."/>
            <person name="Wollam A."/>
            <person name="Pepin K.H."/>
            <person name="Johnson M."/>
            <person name="Bhonagiri V."/>
            <person name="Nash W.E."/>
            <person name="Warren W."/>
            <person name="Chinwalla A."/>
            <person name="Mardis E.R."/>
            <person name="Wilson R.K."/>
        </authorList>
    </citation>
    <scope>NUCLEOTIDE SEQUENCE [LARGE SCALE GENOMIC DNA]</scope>
    <source>
        <strain evidence="6">DSM 15470</strain>
    </source>
</reference>
<dbReference type="PANTHER" id="PTHR32114:SF2">
    <property type="entry name" value="ABC TRANSPORTER ABCH.3"/>
    <property type="match status" value="1"/>
</dbReference>
<organism evidence="6 7">
    <name type="scientific">Dialister invisus DSM 15470</name>
    <dbReference type="NCBI Taxonomy" id="592028"/>
    <lineage>
        <taxon>Bacteria</taxon>
        <taxon>Bacillati</taxon>
        <taxon>Bacillota</taxon>
        <taxon>Negativicutes</taxon>
        <taxon>Veillonellales</taxon>
        <taxon>Veillonellaceae</taxon>
        <taxon>Dialister</taxon>
    </lineage>
</organism>